<dbReference type="InterPro" id="IPR016186">
    <property type="entry name" value="C-type_lectin-like/link_sf"/>
</dbReference>
<dbReference type="InterPro" id="IPR016187">
    <property type="entry name" value="CTDL_fold"/>
</dbReference>
<name>A0A9P1ISI6_9PELO</name>
<evidence type="ECO:0008006" key="4">
    <source>
        <dbReference type="Google" id="ProtNLM"/>
    </source>
</evidence>
<accession>A0A9P1ISI6</accession>
<evidence type="ECO:0000313" key="2">
    <source>
        <dbReference type="EMBL" id="CAI5449956.1"/>
    </source>
</evidence>
<keyword evidence="1" id="KW-0732">Signal</keyword>
<feature type="chain" id="PRO_5040314473" description="C-type lectin domain-containing protein" evidence="1">
    <location>
        <begin position="22"/>
        <end position="203"/>
    </location>
</feature>
<organism evidence="2 3">
    <name type="scientific">Caenorhabditis angaria</name>
    <dbReference type="NCBI Taxonomy" id="860376"/>
    <lineage>
        <taxon>Eukaryota</taxon>
        <taxon>Metazoa</taxon>
        <taxon>Ecdysozoa</taxon>
        <taxon>Nematoda</taxon>
        <taxon>Chromadorea</taxon>
        <taxon>Rhabditida</taxon>
        <taxon>Rhabditina</taxon>
        <taxon>Rhabditomorpha</taxon>
        <taxon>Rhabditoidea</taxon>
        <taxon>Rhabditidae</taxon>
        <taxon>Peloderinae</taxon>
        <taxon>Caenorhabditis</taxon>
    </lineage>
</organism>
<dbReference type="AlphaFoldDB" id="A0A9P1ISI6"/>
<gene>
    <name evidence="2" type="ORF">CAMP_LOCUS12593</name>
</gene>
<evidence type="ECO:0000256" key="1">
    <source>
        <dbReference type="SAM" id="SignalP"/>
    </source>
</evidence>
<dbReference type="SUPFAM" id="SSF56436">
    <property type="entry name" value="C-type lectin-like"/>
    <property type="match status" value="1"/>
</dbReference>
<sequence>MQKLLFALLFLLINLSQQLEGNATEVEESGKEAVCEPGWVPYTRTSKNGENVVMCHFMTDIWGQFDTVRRRCREEHNAVISTFTTEEEYDILVNLTNNRPDNYKGYRFFIGYYKTRACEWIAVRTSNENGCTLENCFYSYEPGSDEITPEVRKLVASKFRHTEPDGSGQALGVFEGKILDEQVNHVNGYGMCMKKAEKKKKST</sequence>
<keyword evidence="3" id="KW-1185">Reference proteome</keyword>
<dbReference type="Proteomes" id="UP001152747">
    <property type="component" value="Unassembled WGS sequence"/>
</dbReference>
<dbReference type="EMBL" id="CANHGI010000005">
    <property type="protein sequence ID" value="CAI5449956.1"/>
    <property type="molecule type" value="Genomic_DNA"/>
</dbReference>
<feature type="signal peptide" evidence="1">
    <location>
        <begin position="1"/>
        <end position="21"/>
    </location>
</feature>
<proteinExistence type="predicted"/>
<reference evidence="2" key="1">
    <citation type="submission" date="2022-11" db="EMBL/GenBank/DDBJ databases">
        <authorList>
            <person name="Kikuchi T."/>
        </authorList>
    </citation>
    <scope>NUCLEOTIDE SEQUENCE</scope>
    <source>
        <strain evidence="2">PS1010</strain>
    </source>
</reference>
<dbReference type="Gene3D" id="3.10.100.10">
    <property type="entry name" value="Mannose-Binding Protein A, subunit A"/>
    <property type="match status" value="1"/>
</dbReference>
<protein>
    <recommendedName>
        <fullName evidence="4">C-type lectin domain-containing protein</fullName>
    </recommendedName>
</protein>
<evidence type="ECO:0000313" key="3">
    <source>
        <dbReference type="Proteomes" id="UP001152747"/>
    </source>
</evidence>
<comment type="caution">
    <text evidence="2">The sequence shown here is derived from an EMBL/GenBank/DDBJ whole genome shotgun (WGS) entry which is preliminary data.</text>
</comment>